<evidence type="ECO:0000256" key="1">
    <source>
        <dbReference type="SAM" id="MobiDB-lite"/>
    </source>
</evidence>
<protein>
    <recommendedName>
        <fullName evidence="4">Recombinase RecT</fullName>
    </recommendedName>
</protein>
<name>A0AAW4NHV5_9BACT</name>
<proteinExistence type="predicted"/>
<dbReference type="EMBL" id="JAHOEP010000024">
    <property type="protein sequence ID" value="MBV3408641.1"/>
    <property type="molecule type" value="Genomic_DNA"/>
</dbReference>
<evidence type="ECO:0000313" key="3">
    <source>
        <dbReference type="Proteomes" id="UP001196316"/>
    </source>
</evidence>
<feature type="region of interest" description="Disordered" evidence="1">
    <location>
        <begin position="275"/>
        <end position="334"/>
    </location>
</feature>
<evidence type="ECO:0008006" key="4">
    <source>
        <dbReference type="Google" id="ProtNLM"/>
    </source>
</evidence>
<organism evidence="2 3">
    <name type="scientific">Segatella copri</name>
    <dbReference type="NCBI Taxonomy" id="165179"/>
    <lineage>
        <taxon>Bacteria</taxon>
        <taxon>Pseudomonadati</taxon>
        <taxon>Bacteroidota</taxon>
        <taxon>Bacteroidia</taxon>
        <taxon>Bacteroidales</taxon>
        <taxon>Prevotellaceae</taxon>
        <taxon>Segatella</taxon>
    </lineage>
</organism>
<reference evidence="2" key="1">
    <citation type="submission" date="2021-06" db="EMBL/GenBank/DDBJ databases">
        <title>Collection of gut derived symbiotic bacterial strains cultured from healthy donors.</title>
        <authorList>
            <person name="Lin H."/>
            <person name="Littmann E."/>
            <person name="Pamer E.G."/>
        </authorList>
    </citation>
    <scope>NUCLEOTIDE SEQUENCE</scope>
    <source>
        <strain evidence="2">MSK.21.60</strain>
    </source>
</reference>
<accession>A0AAW4NHV5</accession>
<dbReference type="RefSeq" id="WP_217326683.1">
    <property type="nucleotide sequence ID" value="NZ_JAHOEK010000023.1"/>
</dbReference>
<sequence>MEQNKSVVQTSNQNVMPVAFNFFDPVQFETMQRVSKMFASSDLVPDSYKPVLKMIPAGANEGQIAAIQQENAAAQNKAIANCMIALEVANRIGASPLMVMQNLVVIYGRPSWSAKFLIATVNTCGRFEPLQFKFIKNGNLGKVEYIEYVWNQSAHRKEAQKKEFDGTNVEDLVCVAFTKKKGSDDVLESSPISIRMAIQEGWYMKSGSKWQTMPKQMLMYRAASWWTSVYAPEISMGMRTVEENQEIHELRENIDYTDVTDEVRQEKDANANKTAIGFDQGAPEGDNPGTMGVVDTETGEVKDAGDSGDAAGTGEDAAAGNQPQGENKEDNPGF</sequence>
<dbReference type="Proteomes" id="UP001196316">
    <property type="component" value="Unassembled WGS sequence"/>
</dbReference>
<feature type="compositionally biased region" description="Low complexity" evidence="1">
    <location>
        <begin position="307"/>
        <end position="320"/>
    </location>
</feature>
<gene>
    <name evidence="2" type="ORF">KSW80_09565</name>
</gene>
<dbReference type="AlphaFoldDB" id="A0AAW4NHV5"/>
<comment type="caution">
    <text evidence="2">The sequence shown here is derived from an EMBL/GenBank/DDBJ whole genome shotgun (WGS) entry which is preliminary data.</text>
</comment>
<evidence type="ECO:0000313" key="2">
    <source>
        <dbReference type="EMBL" id="MBV3408641.1"/>
    </source>
</evidence>